<dbReference type="STRING" id="1294263.JCM21531_2456"/>
<gene>
    <name evidence="2" type="ORF">JCM21531_2456</name>
</gene>
<evidence type="ECO:0000313" key="3">
    <source>
        <dbReference type="Proteomes" id="UP000019109"/>
    </source>
</evidence>
<dbReference type="AlphaFoldDB" id="W4V6Z1"/>
<keyword evidence="3" id="KW-1185">Reference proteome</keyword>
<evidence type="ECO:0000256" key="1">
    <source>
        <dbReference type="SAM" id="MobiDB-lite"/>
    </source>
</evidence>
<comment type="caution">
    <text evidence="2">The sequence shown here is derived from an EMBL/GenBank/DDBJ whole genome shotgun (WGS) entry which is preliminary data.</text>
</comment>
<dbReference type="EMBL" id="BAVR01000028">
    <property type="protein sequence ID" value="GAE88967.1"/>
    <property type="molecule type" value="Genomic_DNA"/>
</dbReference>
<proteinExistence type="predicted"/>
<reference evidence="2" key="1">
    <citation type="journal article" date="2014" name="Genome Announc.">
        <title>Draft Genome Sequence of Clostridium straminisolvens Strain JCM 21531T, Isolated from a Cellulose-Degrading Bacterial Community.</title>
        <authorList>
            <person name="Yuki M."/>
            <person name="Oshima K."/>
            <person name="Suda W."/>
            <person name="Sakamoto M."/>
            <person name="Kitamura K."/>
            <person name="Iida T."/>
            <person name="Hattori M."/>
            <person name="Ohkuma M."/>
        </authorList>
    </citation>
    <scope>NUCLEOTIDE SEQUENCE [LARGE SCALE GENOMIC DNA]</scope>
    <source>
        <strain evidence="2">JCM 21531</strain>
    </source>
</reference>
<keyword evidence="2" id="KW-0966">Cell projection</keyword>
<dbReference type="Proteomes" id="UP000019109">
    <property type="component" value="Unassembled WGS sequence"/>
</dbReference>
<evidence type="ECO:0000313" key="2">
    <source>
        <dbReference type="EMBL" id="GAE88967.1"/>
    </source>
</evidence>
<protein>
    <submittedName>
        <fullName evidence="2">Flagellar hook-length control protein FliK</fullName>
    </submittedName>
</protein>
<accession>W4V6Z1</accession>
<sequence>MTLSKIVTLVQKEVEQAFMGKGAEVDAVEYSMNNESTQNGMEFENAESELAEDASVLKNKLGISEALKEIKDKLDEEPDGFIRQIAAKVVEVLEEDKNAAGLKAMDTNDESIEEVVLKTGAEDSSNIREVKSSSDEKGNAGTEERLAKKHRLWLQRVLSRNLLQETVTTDSLKQFQTQAFKKQQVRLKWKKSKILSLSQRRK</sequence>
<keyword evidence="2" id="KW-0969">Cilium</keyword>
<keyword evidence="2" id="KW-0282">Flagellum</keyword>
<feature type="compositionally biased region" description="Basic and acidic residues" evidence="1">
    <location>
        <begin position="125"/>
        <end position="145"/>
    </location>
</feature>
<organism evidence="2 3">
    <name type="scientific">Acetivibrio straminisolvens JCM 21531</name>
    <dbReference type="NCBI Taxonomy" id="1294263"/>
    <lineage>
        <taxon>Bacteria</taxon>
        <taxon>Bacillati</taxon>
        <taxon>Bacillota</taxon>
        <taxon>Clostridia</taxon>
        <taxon>Eubacteriales</taxon>
        <taxon>Oscillospiraceae</taxon>
        <taxon>Acetivibrio</taxon>
    </lineage>
</organism>
<feature type="region of interest" description="Disordered" evidence="1">
    <location>
        <begin position="123"/>
        <end position="145"/>
    </location>
</feature>
<name>W4V6Z1_9FIRM</name>